<name>A0A0G1ZG45_UNCK3</name>
<comment type="caution">
    <text evidence="2">The sequence shown here is derived from an EMBL/GenBank/DDBJ whole genome shotgun (WGS) entry which is preliminary data.</text>
</comment>
<dbReference type="Gene3D" id="1.10.30.50">
    <property type="match status" value="1"/>
</dbReference>
<protein>
    <submittedName>
        <fullName evidence="2">HNH endonuclease</fullName>
    </submittedName>
</protein>
<dbReference type="GO" id="GO:0004519">
    <property type="term" value="F:endonuclease activity"/>
    <property type="evidence" value="ECO:0007669"/>
    <property type="project" value="UniProtKB-KW"/>
</dbReference>
<dbReference type="SMART" id="SM00507">
    <property type="entry name" value="HNHc"/>
    <property type="match status" value="1"/>
</dbReference>
<evidence type="ECO:0000259" key="1">
    <source>
        <dbReference type="SMART" id="SM00507"/>
    </source>
</evidence>
<dbReference type="AlphaFoldDB" id="A0A0G1ZG45"/>
<organism evidence="2 3">
    <name type="scientific">candidate division Kazan bacterium GW2011_GWB1_52_7</name>
    <dbReference type="NCBI Taxonomy" id="1620414"/>
    <lineage>
        <taxon>Bacteria</taxon>
        <taxon>Bacteria division Kazan-3B-28</taxon>
    </lineage>
</organism>
<dbReference type="Pfam" id="PF01844">
    <property type="entry name" value="HNH"/>
    <property type="match status" value="1"/>
</dbReference>
<dbReference type="GO" id="GO:0008270">
    <property type="term" value="F:zinc ion binding"/>
    <property type="evidence" value="ECO:0007669"/>
    <property type="project" value="InterPro"/>
</dbReference>
<sequence length="225" mass="25383">MAERFLLFQDVTEVYCTMGARGEVHLLNLTEAVAAVAKPGEIWSQEADLRLDFMHEIGIRPAKMPELLRWSLGVRVTRRQVELRIKKLRQAPPASPSITSGMLALVPENIPDSVIKSARRQCRLRHSGRCMVCGTKRNFTVHHKVPLTYGGSWAQENLDGVCEHCHKAIHNINGAYEELESEAQRQRVDGYRTIIENARKLYRQQCPVKSPLEIPGPVTAQPVQA</sequence>
<dbReference type="GO" id="GO:0003676">
    <property type="term" value="F:nucleic acid binding"/>
    <property type="evidence" value="ECO:0007669"/>
    <property type="project" value="InterPro"/>
</dbReference>
<reference evidence="2 3" key="1">
    <citation type="journal article" date="2015" name="Nature">
        <title>rRNA introns, odd ribosomes, and small enigmatic genomes across a large radiation of phyla.</title>
        <authorList>
            <person name="Brown C.T."/>
            <person name="Hug L.A."/>
            <person name="Thomas B.C."/>
            <person name="Sharon I."/>
            <person name="Castelle C.J."/>
            <person name="Singh A."/>
            <person name="Wilkins M.J."/>
            <person name="Williams K.H."/>
            <person name="Banfield J.F."/>
        </authorList>
    </citation>
    <scope>NUCLEOTIDE SEQUENCE [LARGE SCALE GENOMIC DNA]</scope>
</reference>
<gene>
    <name evidence="2" type="ORF">VF00_C0002G0197</name>
</gene>
<accession>A0A0G1ZG45</accession>
<evidence type="ECO:0000313" key="3">
    <source>
        <dbReference type="Proteomes" id="UP000034913"/>
    </source>
</evidence>
<feature type="domain" description="HNH nuclease" evidence="1">
    <location>
        <begin position="117"/>
        <end position="167"/>
    </location>
</feature>
<dbReference type="CDD" id="cd00085">
    <property type="entry name" value="HNHc"/>
    <property type="match status" value="1"/>
</dbReference>
<dbReference type="InterPro" id="IPR002711">
    <property type="entry name" value="HNH"/>
</dbReference>
<keyword evidence="2" id="KW-0255">Endonuclease</keyword>
<keyword evidence="2" id="KW-0378">Hydrolase</keyword>
<dbReference type="InterPro" id="IPR003615">
    <property type="entry name" value="HNH_nuc"/>
</dbReference>
<dbReference type="Proteomes" id="UP000034913">
    <property type="component" value="Unassembled WGS sequence"/>
</dbReference>
<dbReference type="EMBL" id="LCRB01000002">
    <property type="protein sequence ID" value="KKW26872.1"/>
    <property type="molecule type" value="Genomic_DNA"/>
</dbReference>
<proteinExistence type="predicted"/>
<keyword evidence="2" id="KW-0540">Nuclease</keyword>
<evidence type="ECO:0000313" key="2">
    <source>
        <dbReference type="EMBL" id="KKW26872.1"/>
    </source>
</evidence>